<evidence type="ECO:0000313" key="5">
    <source>
        <dbReference type="EMBL" id="SDZ76229.1"/>
    </source>
</evidence>
<organism evidence="5 6">
    <name type="scientific">Desulfuromusa kysingii</name>
    <dbReference type="NCBI Taxonomy" id="37625"/>
    <lineage>
        <taxon>Bacteria</taxon>
        <taxon>Pseudomonadati</taxon>
        <taxon>Thermodesulfobacteriota</taxon>
        <taxon>Desulfuromonadia</taxon>
        <taxon>Desulfuromonadales</taxon>
        <taxon>Geopsychrobacteraceae</taxon>
        <taxon>Desulfuromusa</taxon>
    </lineage>
</organism>
<name>A0A1H3VN95_9BACT</name>
<dbReference type="Proteomes" id="UP000199409">
    <property type="component" value="Unassembled WGS sequence"/>
</dbReference>
<dbReference type="GO" id="GO:0005829">
    <property type="term" value="C:cytosol"/>
    <property type="evidence" value="ECO:0007669"/>
    <property type="project" value="TreeGrafter"/>
</dbReference>
<dbReference type="STRING" id="37625.SAMN05660420_00177"/>
<dbReference type="PANTHER" id="PTHR33449:SF1">
    <property type="entry name" value="NUCLEOID-ASSOCIATED PROTEIN YBAB"/>
    <property type="match status" value="1"/>
</dbReference>
<keyword evidence="2 3" id="KW-0238">DNA-binding</keyword>
<dbReference type="Gene3D" id="3.30.1310.10">
    <property type="entry name" value="Nucleoid-associated protein YbaB-like domain"/>
    <property type="match status" value="1"/>
</dbReference>
<sequence>MAKGLGNIMKQAQQMQAKIARIQQELEDKEVEATAGGGMVTARANGKQQLLDLKIEKDVVDPEDVEMLQDLVLAAVNEAIKKSQEMVQGEMSKVTGGMNIPGMF</sequence>
<evidence type="ECO:0000313" key="6">
    <source>
        <dbReference type="Proteomes" id="UP000199409"/>
    </source>
</evidence>
<evidence type="ECO:0000256" key="2">
    <source>
        <dbReference type="ARBA" id="ARBA00023125"/>
    </source>
</evidence>
<protein>
    <recommendedName>
        <fullName evidence="3">Nucleoid-associated protein SAMN05660420_00177</fullName>
    </recommendedName>
</protein>
<comment type="similarity">
    <text evidence="3">Belongs to the YbaB/EbfC family.</text>
</comment>
<dbReference type="AlphaFoldDB" id="A0A1H3VN95"/>
<dbReference type="InterPro" id="IPR036894">
    <property type="entry name" value="YbaB-like_sf"/>
</dbReference>
<dbReference type="GO" id="GO:0043590">
    <property type="term" value="C:bacterial nucleoid"/>
    <property type="evidence" value="ECO:0007669"/>
    <property type="project" value="UniProtKB-UniRule"/>
</dbReference>
<dbReference type="SUPFAM" id="SSF82607">
    <property type="entry name" value="YbaB-like"/>
    <property type="match status" value="1"/>
</dbReference>
<keyword evidence="4" id="KW-0175">Coiled coil</keyword>
<dbReference type="NCBIfam" id="TIGR00103">
    <property type="entry name" value="DNA_YbaB_EbfC"/>
    <property type="match status" value="1"/>
</dbReference>
<proteinExistence type="inferred from homology"/>
<evidence type="ECO:0000256" key="1">
    <source>
        <dbReference type="ARBA" id="ARBA00022490"/>
    </source>
</evidence>
<evidence type="ECO:0000256" key="3">
    <source>
        <dbReference type="HAMAP-Rule" id="MF_00274"/>
    </source>
</evidence>
<keyword evidence="6" id="KW-1185">Reference proteome</keyword>
<gene>
    <name evidence="5" type="ORF">SAMN05660420_00177</name>
</gene>
<dbReference type="RefSeq" id="WP_092344048.1">
    <property type="nucleotide sequence ID" value="NZ_FNQN01000001.1"/>
</dbReference>
<dbReference type="PIRSF" id="PIRSF004555">
    <property type="entry name" value="UCP004555"/>
    <property type="match status" value="1"/>
</dbReference>
<comment type="subcellular location">
    <subcellularLocation>
        <location evidence="3">Cytoplasm</location>
        <location evidence="3">Nucleoid</location>
    </subcellularLocation>
</comment>
<dbReference type="Pfam" id="PF02575">
    <property type="entry name" value="YbaB_DNA_bd"/>
    <property type="match status" value="1"/>
</dbReference>
<dbReference type="PANTHER" id="PTHR33449">
    <property type="entry name" value="NUCLEOID-ASSOCIATED PROTEIN YBAB"/>
    <property type="match status" value="1"/>
</dbReference>
<dbReference type="GO" id="GO:0003677">
    <property type="term" value="F:DNA binding"/>
    <property type="evidence" value="ECO:0007669"/>
    <property type="project" value="UniProtKB-UniRule"/>
</dbReference>
<evidence type="ECO:0000256" key="4">
    <source>
        <dbReference type="SAM" id="Coils"/>
    </source>
</evidence>
<comment type="subunit">
    <text evidence="3">Homodimer.</text>
</comment>
<feature type="coiled-coil region" evidence="4">
    <location>
        <begin position="5"/>
        <end position="32"/>
    </location>
</feature>
<accession>A0A1H3VN95</accession>
<dbReference type="HAMAP" id="MF_00274">
    <property type="entry name" value="DNA_YbaB_EbfC"/>
    <property type="match status" value="1"/>
</dbReference>
<dbReference type="EMBL" id="FNQN01000001">
    <property type="protein sequence ID" value="SDZ76229.1"/>
    <property type="molecule type" value="Genomic_DNA"/>
</dbReference>
<keyword evidence="1 3" id="KW-0963">Cytoplasm</keyword>
<comment type="function">
    <text evidence="3">Binds to DNA and alters its conformation. May be involved in regulation of gene expression, nucleoid organization and DNA protection.</text>
</comment>
<dbReference type="FunFam" id="3.30.1310.10:FF:000002">
    <property type="entry name" value="Nucleoid-associated protein IKC_06587"/>
    <property type="match status" value="1"/>
</dbReference>
<dbReference type="InterPro" id="IPR004401">
    <property type="entry name" value="YbaB/EbfC"/>
</dbReference>
<dbReference type="OrthoDB" id="9803080at2"/>
<reference evidence="5 6" key="1">
    <citation type="submission" date="2016-10" db="EMBL/GenBank/DDBJ databases">
        <authorList>
            <person name="de Groot N.N."/>
        </authorList>
    </citation>
    <scope>NUCLEOTIDE SEQUENCE [LARGE SCALE GENOMIC DNA]</scope>
    <source>
        <strain evidence="5 6">DSM 7343</strain>
    </source>
</reference>